<dbReference type="GO" id="GO:0008270">
    <property type="term" value="F:zinc ion binding"/>
    <property type="evidence" value="ECO:0007669"/>
    <property type="project" value="UniProtKB-KW"/>
</dbReference>
<proteinExistence type="inferred from homology"/>
<dbReference type="Proteomes" id="UP000008281">
    <property type="component" value="Unassembled WGS sequence"/>
</dbReference>
<keyword evidence="3" id="KW-0863">Zinc-finger</keyword>
<dbReference type="Pfam" id="PF00104">
    <property type="entry name" value="Hormone_recep"/>
    <property type="match status" value="1"/>
</dbReference>
<dbReference type="OrthoDB" id="5789396at2759"/>
<accession>E3MP03</accession>
<dbReference type="InterPro" id="IPR035500">
    <property type="entry name" value="NHR-like_dom_sf"/>
</dbReference>
<dbReference type="HOGENOM" id="CLU_007368_3_0_1"/>
<evidence type="ECO:0000256" key="1">
    <source>
        <dbReference type="ARBA" id="ARBA00005993"/>
    </source>
</evidence>
<gene>
    <name evidence="12" type="ORF">CRE_06821</name>
</gene>
<evidence type="ECO:0000259" key="10">
    <source>
        <dbReference type="PROSITE" id="PS51030"/>
    </source>
</evidence>
<dbReference type="InParanoid" id="E3MP03"/>
<reference evidence="12" key="1">
    <citation type="submission" date="2007-07" db="EMBL/GenBank/DDBJ databases">
        <title>PCAP assembly of the Caenorhabditis remanei genome.</title>
        <authorList>
            <consortium name="The Caenorhabditis remanei Sequencing Consortium"/>
            <person name="Wilson R.K."/>
        </authorList>
    </citation>
    <scope>NUCLEOTIDE SEQUENCE [LARGE SCALE GENOMIC DNA]</scope>
    <source>
        <strain evidence="12">PB4641</strain>
    </source>
</reference>
<dbReference type="InterPro" id="IPR000536">
    <property type="entry name" value="Nucl_hrmn_rcpt_lig-bd"/>
</dbReference>
<dbReference type="PROSITE" id="PS51030">
    <property type="entry name" value="NUCLEAR_REC_DBD_2"/>
    <property type="match status" value="1"/>
</dbReference>
<dbReference type="Gene3D" id="3.30.50.10">
    <property type="entry name" value="Erythroid Transcription Factor GATA-1, subunit A"/>
    <property type="match status" value="1"/>
</dbReference>
<organism evidence="13">
    <name type="scientific">Caenorhabditis remanei</name>
    <name type="common">Caenorhabditis vulgaris</name>
    <dbReference type="NCBI Taxonomy" id="31234"/>
    <lineage>
        <taxon>Eukaryota</taxon>
        <taxon>Metazoa</taxon>
        <taxon>Ecdysozoa</taxon>
        <taxon>Nematoda</taxon>
        <taxon>Chromadorea</taxon>
        <taxon>Rhabditida</taxon>
        <taxon>Rhabditina</taxon>
        <taxon>Rhabditomorpha</taxon>
        <taxon>Rhabditoidea</taxon>
        <taxon>Rhabditidae</taxon>
        <taxon>Peloderinae</taxon>
        <taxon>Caenorhabditis</taxon>
    </lineage>
</organism>
<dbReference type="InterPro" id="IPR001628">
    <property type="entry name" value="Znf_hrmn_rcpt"/>
</dbReference>
<dbReference type="GO" id="GO:0003700">
    <property type="term" value="F:DNA-binding transcription factor activity"/>
    <property type="evidence" value="ECO:0007669"/>
    <property type="project" value="InterPro"/>
</dbReference>
<dbReference type="Gene3D" id="1.10.565.10">
    <property type="entry name" value="Retinoid X Receptor"/>
    <property type="match status" value="1"/>
</dbReference>
<dbReference type="OMA" id="MTHIDGF"/>
<dbReference type="EMBL" id="DS268461">
    <property type="protein sequence ID" value="EFP06267.1"/>
    <property type="molecule type" value="Genomic_DNA"/>
</dbReference>
<keyword evidence="13" id="KW-1185">Reference proteome</keyword>
<dbReference type="STRING" id="31234.E3MP03"/>
<evidence type="ECO:0000256" key="6">
    <source>
        <dbReference type="ARBA" id="ARBA00023125"/>
    </source>
</evidence>
<keyword evidence="4" id="KW-0862">Zinc</keyword>
<name>E3MP03_CAERE</name>
<evidence type="ECO:0000313" key="13">
    <source>
        <dbReference type="Proteomes" id="UP000008281"/>
    </source>
</evidence>
<evidence type="ECO:0000256" key="7">
    <source>
        <dbReference type="ARBA" id="ARBA00023163"/>
    </source>
</evidence>
<evidence type="ECO:0000256" key="4">
    <source>
        <dbReference type="ARBA" id="ARBA00022833"/>
    </source>
</evidence>
<keyword evidence="7" id="KW-0804">Transcription</keyword>
<dbReference type="SUPFAM" id="SSF57716">
    <property type="entry name" value="Glucocorticoid receptor-like (DNA-binding domain)"/>
    <property type="match status" value="1"/>
</dbReference>
<dbReference type="InterPro" id="IPR013088">
    <property type="entry name" value="Znf_NHR/GATA"/>
</dbReference>
<dbReference type="SUPFAM" id="SSF48508">
    <property type="entry name" value="Nuclear receptor ligand-binding domain"/>
    <property type="match status" value="1"/>
</dbReference>
<evidence type="ECO:0000256" key="5">
    <source>
        <dbReference type="ARBA" id="ARBA00023015"/>
    </source>
</evidence>
<keyword evidence="2" id="KW-0479">Metal-binding</keyword>
<keyword evidence="9" id="KW-0539">Nucleus</keyword>
<keyword evidence="5" id="KW-0805">Transcription regulation</keyword>
<evidence type="ECO:0000256" key="9">
    <source>
        <dbReference type="ARBA" id="ARBA00023242"/>
    </source>
</evidence>
<evidence type="ECO:0000256" key="3">
    <source>
        <dbReference type="ARBA" id="ARBA00022771"/>
    </source>
</evidence>
<dbReference type="SMART" id="SM00430">
    <property type="entry name" value="HOLI"/>
    <property type="match status" value="1"/>
</dbReference>
<feature type="domain" description="NR LBD" evidence="11">
    <location>
        <begin position="118"/>
        <end position="350"/>
    </location>
</feature>
<dbReference type="PANTHER" id="PTHR45886">
    <property type="entry name" value="NUCLEAR HORMONE RECEPTOR FAMILY-RELATED-RELATED"/>
    <property type="match status" value="1"/>
</dbReference>
<dbReference type="AlphaFoldDB" id="E3MP03"/>
<sequence>MISGFDSNKKLCTVCNERPSYGYSYGAFVCNACKNFFRRIHIYKSPLITPIKPCLTGGRCKIMKKCRDCRNRRCLKMGMTPTSHELPEVLDLPKIISKSKSDKEYSNTIQFLKELDRQRTKTFLTRLSMEDLSFDDLITSNSFNLIQRTTNFKPDFYDWATIDQITAIRFMKRFPFFEDLGTQEKKFFIQSSYVQFIILCNAMRTINLKSAEAIYPDNVDVFPVEMKKFYEFCPTKLNRIRCYLVHKLRELRLTPEEFLLLSAILICNPTPMIYTKPNELKIAASRDLYGRTLQKYCETQHQPPIRMLDLMSIIFVIYQTFRDFAEVWTVYHVANPDLELKKLFSDFLLLSMQNK</sequence>
<dbReference type="Pfam" id="PF00105">
    <property type="entry name" value="zf-C4"/>
    <property type="match status" value="1"/>
</dbReference>
<feature type="domain" description="Nuclear receptor" evidence="10">
    <location>
        <begin position="9"/>
        <end position="86"/>
    </location>
</feature>
<keyword evidence="8" id="KW-0675">Receptor</keyword>
<comment type="similarity">
    <text evidence="1">Belongs to the nuclear hormone receptor family.</text>
</comment>
<dbReference type="GO" id="GO:0043565">
    <property type="term" value="F:sequence-specific DNA binding"/>
    <property type="evidence" value="ECO:0007669"/>
    <property type="project" value="InterPro"/>
</dbReference>
<evidence type="ECO:0000313" key="12">
    <source>
        <dbReference type="EMBL" id="EFP06267.1"/>
    </source>
</evidence>
<keyword evidence="6" id="KW-0238">DNA-binding</keyword>
<evidence type="ECO:0000256" key="2">
    <source>
        <dbReference type="ARBA" id="ARBA00022723"/>
    </source>
</evidence>
<evidence type="ECO:0000256" key="8">
    <source>
        <dbReference type="ARBA" id="ARBA00023170"/>
    </source>
</evidence>
<dbReference type="PROSITE" id="PS51843">
    <property type="entry name" value="NR_LBD"/>
    <property type="match status" value="1"/>
</dbReference>
<protein>
    <submittedName>
        <fullName evidence="12">Uncharacterized protein</fullName>
    </submittedName>
</protein>
<evidence type="ECO:0000259" key="11">
    <source>
        <dbReference type="PROSITE" id="PS51843"/>
    </source>
</evidence>
<dbReference type="SMART" id="SM00399">
    <property type="entry name" value="ZnF_C4"/>
    <property type="match status" value="1"/>
</dbReference>
<dbReference type="PANTHER" id="PTHR45886:SF9">
    <property type="entry name" value="NR LBD DOMAIN-CONTAINING PROTEIN-RELATED"/>
    <property type="match status" value="1"/>
</dbReference>